<feature type="transmembrane region" description="Helical" evidence="1">
    <location>
        <begin position="63"/>
        <end position="80"/>
    </location>
</feature>
<evidence type="ECO:0000313" key="3">
    <source>
        <dbReference type="Proteomes" id="UP000251088"/>
    </source>
</evidence>
<dbReference type="InterPro" id="IPR036259">
    <property type="entry name" value="MFS_trans_sf"/>
</dbReference>
<keyword evidence="1" id="KW-0812">Transmembrane</keyword>
<gene>
    <name evidence="2" type="primary">rhmT_2</name>
    <name evidence="2" type="ORF">NCTC9128_01934</name>
</gene>
<proteinExistence type="predicted"/>
<evidence type="ECO:0000256" key="1">
    <source>
        <dbReference type="SAM" id="Phobius"/>
    </source>
</evidence>
<keyword evidence="1" id="KW-0472">Membrane</keyword>
<organism evidence="2 3">
    <name type="scientific">Klebsiella pneumoniae</name>
    <dbReference type="NCBI Taxonomy" id="573"/>
    <lineage>
        <taxon>Bacteria</taxon>
        <taxon>Pseudomonadati</taxon>
        <taxon>Pseudomonadota</taxon>
        <taxon>Gammaproteobacteria</taxon>
        <taxon>Enterobacterales</taxon>
        <taxon>Enterobacteriaceae</taxon>
        <taxon>Klebsiella/Raoultella group</taxon>
        <taxon>Klebsiella</taxon>
        <taxon>Klebsiella pneumoniae complex</taxon>
    </lineage>
</organism>
<evidence type="ECO:0000313" key="2">
    <source>
        <dbReference type="EMBL" id="SQC13855.1"/>
    </source>
</evidence>
<name>A0A2X3CZJ1_KLEPN</name>
<dbReference type="SUPFAM" id="SSF103473">
    <property type="entry name" value="MFS general substrate transporter"/>
    <property type="match status" value="1"/>
</dbReference>
<dbReference type="EMBL" id="UAWN01000008">
    <property type="protein sequence ID" value="SQC13855.1"/>
    <property type="molecule type" value="Genomic_DNA"/>
</dbReference>
<feature type="transmembrane region" description="Helical" evidence="1">
    <location>
        <begin position="30"/>
        <end position="56"/>
    </location>
</feature>
<protein>
    <submittedName>
        <fullName evidence="2">Nitrate/nitrite transporter</fullName>
    </submittedName>
</protein>
<dbReference type="Proteomes" id="UP000251088">
    <property type="component" value="Unassembled WGS sequence"/>
</dbReference>
<sequence>MVALTLVTVGISASKPPLWSMPTLFLSGPAAAAGIAAINSIGNLGGFVGPMMIGVIREQTGSYSWGLYFVAGLLALSPSWS</sequence>
<keyword evidence="1" id="KW-1133">Transmembrane helix</keyword>
<dbReference type="AlphaFoldDB" id="A0A2X3CZJ1"/>
<accession>A0A2X3CZJ1</accession>
<dbReference type="Gene3D" id="1.20.1250.20">
    <property type="entry name" value="MFS general substrate transporter like domains"/>
    <property type="match status" value="1"/>
</dbReference>
<reference evidence="2 3" key="1">
    <citation type="submission" date="2018-06" db="EMBL/GenBank/DDBJ databases">
        <authorList>
            <consortium name="Pathogen Informatics"/>
            <person name="Doyle S."/>
        </authorList>
    </citation>
    <scope>NUCLEOTIDE SEQUENCE [LARGE SCALE GENOMIC DNA]</scope>
    <source>
        <strain evidence="2 3">NCTC9128</strain>
    </source>
</reference>